<evidence type="ECO:0000256" key="1">
    <source>
        <dbReference type="ARBA" id="ARBA00004191"/>
    </source>
</evidence>
<feature type="domain" description="BURP" evidence="8">
    <location>
        <begin position="420"/>
        <end position="653"/>
    </location>
</feature>
<comment type="subcellular location">
    <subcellularLocation>
        <location evidence="1">Secreted</location>
        <location evidence="1">Cell wall</location>
    </subcellularLocation>
    <subcellularLocation>
        <location evidence="2">Secreted</location>
        <location evidence="2">Extracellular space</location>
        <location evidence="2">Apoplast</location>
    </subcellularLocation>
</comment>
<evidence type="ECO:0000256" key="3">
    <source>
        <dbReference type="ARBA" id="ARBA00022512"/>
    </source>
</evidence>
<evidence type="ECO:0000256" key="7">
    <source>
        <dbReference type="SAM" id="SignalP"/>
    </source>
</evidence>
<accession>A0AAW2RZD6</accession>
<dbReference type="GO" id="GO:0048046">
    <property type="term" value="C:apoplast"/>
    <property type="evidence" value="ECO:0007669"/>
    <property type="project" value="UniProtKB-SubCell"/>
</dbReference>
<feature type="signal peptide" evidence="7">
    <location>
        <begin position="1"/>
        <end position="31"/>
    </location>
</feature>
<proteinExistence type="predicted"/>
<keyword evidence="3" id="KW-0964">Secreted</keyword>
<gene>
    <name evidence="9" type="ORF">Sradi_2949000</name>
</gene>
<dbReference type="SMART" id="SM01045">
    <property type="entry name" value="BURP"/>
    <property type="match status" value="1"/>
</dbReference>
<comment type="caution">
    <text evidence="9">The sequence shown here is derived from an EMBL/GenBank/DDBJ whole genome shotgun (WGS) entry which is preliminary data.</text>
</comment>
<keyword evidence="4" id="KW-0052">Apoplast</keyword>
<dbReference type="InterPro" id="IPR051897">
    <property type="entry name" value="PG-associated_BURP"/>
</dbReference>
<evidence type="ECO:0000256" key="5">
    <source>
        <dbReference type="ARBA" id="ARBA00022729"/>
    </source>
</evidence>
<reference evidence="9" key="2">
    <citation type="journal article" date="2024" name="Plant">
        <title>Genomic evolution and insights into agronomic trait innovations of Sesamum species.</title>
        <authorList>
            <person name="Miao H."/>
            <person name="Wang L."/>
            <person name="Qu L."/>
            <person name="Liu H."/>
            <person name="Sun Y."/>
            <person name="Le M."/>
            <person name="Wang Q."/>
            <person name="Wei S."/>
            <person name="Zheng Y."/>
            <person name="Lin W."/>
            <person name="Duan Y."/>
            <person name="Cao H."/>
            <person name="Xiong S."/>
            <person name="Wang X."/>
            <person name="Wei L."/>
            <person name="Li C."/>
            <person name="Ma Q."/>
            <person name="Ju M."/>
            <person name="Zhao R."/>
            <person name="Li G."/>
            <person name="Mu C."/>
            <person name="Tian Q."/>
            <person name="Mei H."/>
            <person name="Zhang T."/>
            <person name="Gao T."/>
            <person name="Zhang H."/>
        </authorList>
    </citation>
    <scope>NUCLEOTIDE SEQUENCE</scope>
    <source>
        <strain evidence="9">G02</strain>
    </source>
</reference>
<dbReference type="PROSITE" id="PS51277">
    <property type="entry name" value="BURP"/>
    <property type="match status" value="1"/>
</dbReference>
<protein>
    <submittedName>
        <fullName evidence="9">Polygalacturonase-1 non-catalytic subunit beta</fullName>
    </submittedName>
</protein>
<dbReference type="PANTHER" id="PTHR31458:SF2">
    <property type="entry name" value="POLYGALACTURONASE 1 BETA-LIKE PROTEIN 2"/>
    <property type="match status" value="1"/>
</dbReference>
<dbReference type="Pfam" id="PF03181">
    <property type="entry name" value="BURP"/>
    <property type="match status" value="1"/>
</dbReference>
<dbReference type="EMBL" id="JACGWJ010000012">
    <property type="protein sequence ID" value="KAL0385547.1"/>
    <property type="molecule type" value="Genomic_DNA"/>
</dbReference>
<dbReference type="AlphaFoldDB" id="A0AAW2RZD6"/>
<organism evidence="9">
    <name type="scientific">Sesamum radiatum</name>
    <name type="common">Black benniseed</name>
    <dbReference type="NCBI Taxonomy" id="300843"/>
    <lineage>
        <taxon>Eukaryota</taxon>
        <taxon>Viridiplantae</taxon>
        <taxon>Streptophyta</taxon>
        <taxon>Embryophyta</taxon>
        <taxon>Tracheophyta</taxon>
        <taxon>Spermatophyta</taxon>
        <taxon>Magnoliopsida</taxon>
        <taxon>eudicotyledons</taxon>
        <taxon>Gunneridae</taxon>
        <taxon>Pentapetalae</taxon>
        <taxon>asterids</taxon>
        <taxon>lamiids</taxon>
        <taxon>Lamiales</taxon>
        <taxon>Pedaliaceae</taxon>
        <taxon>Sesamum</taxon>
    </lineage>
</organism>
<keyword evidence="6" id="KW-0325">Glycoprotein</keyword>
<dbReference type="InterPro" id="IPR004873">
    <property type="entry name" value="BURP_dom"/>
</dbReference>
<sequence>MRSSAAPPPPPLRLLLLLLLAAFYSFNVVAAAAGESTAGENPFTPKGYVMRYWRKQISNDLPKPEFLLKKASPLNAAQYAAFSKLADQNLLSTQLPDFCSKANLLCFPDLSPSLEKHDGNVNFASYANKNFTNYGTDRLGGTDAFKSYSEGENVPLDSFRRYSRDSTGHNDKFTTYATEANVVDQSFNTYGTSATGGEGQFNNYNSQVNVPNLRFTAYSDNGNGRHQSFTEYTNEANAGDQRFTSYGKNGNGAANEFSSYGKQSNVMGSTFNNYGESGNGANDTFTSYGTDTNVPENNFKNYASQGNAATETFKNYRDQSNVGDDSFDSYGKNSNAAKIDFVNYGQSFNEGTDKFTGYGKDSTGPSVGFKIYGVNNTFKEYTKQGVTFARYINDSSSSSVEASLASKGKMVNKWVEPGKFFRESMLKTDTIMPMPDIRDKMPKRSFLPRVIVSKLPFSTSKLGDLKKLFHAEDDSSMTSMITDTLGECERVPSPGETKRCVASIEDMIDFATSVLGRNVAVRSTETTKGSNGKIMLGQVKGINGGKVTKSVSCHQSLYPYLLYYCHSVPKVRVYEADILDPKSKAKINHGLPFVTWNLFLEPGSWSLHSIGFGPREDRSLPLDLRERHDMDDRGLRLQYCNACPKNGVLFCKVGTNRLRYGRSEPPVLVRRLL</sequence>
<evidence type="ECO:0000256" key="2">
    <source>
        <dbReference type="ARBA" id="ARBA00004271"/>
    </source>
</evidence>
<reference evidence="9" key="1">
    <citation type="submission" date="2020-06" db="EMBL/GenBank/DDBJ databases">
        <authorList>
            <person name="Li T."/>
            <person name="Hu X."/>
            <person name="Zhang T."/>
            <person name="Song X."/>
            <person name="Zhang H."/>
            <person name="Dai N."/>
            <person name="Sheng W."/>
            <person name="Hou X."/>
            <person name="Wei L."/>
        </authorList>
    </citation>
    <scope>NUCLEOTIDE SEQUENCE</scope>
    <source>
        <strain evidence="9">G02</strain>
        <tissue evidence="9">Leaf</tissue>
    </source>
</reference>
<evidence type="ECO:0000259" key="8">
    <source>
        <dbReference type="PROSITE" id="PS51277"/>
    </source>
</evidence>
<keyword evidence="3" id="KW-0134">Cell wall</keyword>
<evidence type="ECO:0000256" key="6">
    <source>
        <dbReference type="ARBA" id="ARBA00023180"/>
    </source>
</evidence>
<dbReference type="PANTHER" id="PTHR31458">
    <property type="entry name" value="POLYGALACTURONASE 1 BETA-LIKE PROTEIN 2"/>
    <property type="match status" value="1"/>
</dbReference>
<evidence type="ECO:0000256" key="4">
    <source>
        <dbReference type="ARBA" id="ARBA00022523"/>
    </source>
</evidence>
<evidence type="ECO:0000313" key="9">
    <source>
        <dbReference type="EMBL" id="KAL0385547.1"/>
    </source>
</evidence>
<keyword evidence="5 7" id="KW-0732">Signal</keyword>
<name>A0AAW2RZD6_SESRA</name>
<feature type="chain" id="PRO_5044025324" evidence="7">
    <location>
        <begin position="32"/>
        <end position="673"/>
    </location>
</feature>